<evidence type="ECO:0000313" key="2">
    <source>
        <dbReference type="EMBL" id="CEL69966.1"/>
    </source>
</evidence>
<accession>A0A0F7ULV4</accession>
<feature type="region of interest" description="Disordered" evidence="1">
    <location>
        <begin position="1"/>
        <end position="49"/>
    </location>
</feature>
<proteinExistence type="predicted"/>
<name>A0A0F7ULV4_NEOCL</name>
<gene>
    <name evidence="2" type="ORF">BN1204_056615</name>
</gene>
<evidence type="ECO:0000256" key="1">
    <source>
        <dbReference type="SAM" id="MobiDB-lite"/>
    </source>
</evidence>
<dbReference type="EMBL" id="LN714486">
    <property type="protein sequence ID" value="CEL69966.1"/>
    <property type="molecule type" value="Genomic_DNA"/>
</dbReference>
<organism evidence="2">
    <name type="scientific">Neospora caninum (strain Liverpool)</name>
    <dbReference type="NCBI Taxonomy" id="572307"/>
    <lineage>
        <taxon>Eukaryota</taxon>
        <taxon>Sar</taxon>
        <taxon>Alveolata</taxon>
        <taxon>Apicomplexa</taxon>
        <taxon>Conoidasida</taxon>
        <taxon>Coccidia</taxon>
        <taxon>Eucoccidiorida</taxon>
        <taxon>Eimeriorina</taxon>
        <taxon>Sarcocystidae</taxon>
        <taxon>Neospora</taxon>
    </lineage>
</organism>
<dbReference type="AlphaFoldDB" id="A0A0F7ULV4"/>
<protein>
    <submittedName>
        <fullName evidence="2">Uncharacterized protein</fullName>
    </submittedName>
</protein>
<reference evidence="2" key="1">
    <citation type="journal article" date="2015" name="PLoS ONE">
        <title>Comprehensive Evaluation of Toxoplasma gondii VEG and Neospora caninum LIV Genomes with Tachyzoite Stage Transcriptome and Proteome Defines Novel Transcript Features.</title>
        <authorList>
            <person name="Ramaprasad A."/>
            <person name="Mourier T."/>
            <person name="Naeem R."/>
            <person name="Malas T.B."/>
            <person name="Moussa E."/>
            <person name="Panigrahi A."/>
            <person name="Vermont S.J."/>
            <person name="Otto T.D."/>
            <person name="Wastling J."/>
            <person name="Pain A."/>
        </authorList>
    </citation>
    <scope>NUCLEOTIDE SEQUENCE</scope>
    <source>
        <strain evidence="2">Liverpool</strain>
    </source>
</reference>
<sequence>MGLADDRILGSPSHRQSTEPKRGTRPRSNSDSGLRLRQHTGAVRSRKREGQSFAHNFVFENTRQESAACVDESFVRRCTEPLPIQSKQRPWLTKDAFPWESKRPKNDSSPLNLPSGWFSACAELEMSRTKTKPLSAASLSPGTVPWNASVLIEPWERKQRERASQIPVSPPLSRRQYLPASYASPRERTAALDAELREERRKFASERQALFECVRKQLPGASKERCWAEVRRIFGDAMNYEKRRPLDPNYAVFAKPNLSLTDRGRKYREYFHTGKFDRCAIDGREAWSCCLNPNRSSRGCHERVVNPDAWRLLSPF</sequence>